<dbReference type="AlphaFoldDB" id="A0A975BI86"/>
<keyword evidence="2" id="KW-1185">Reference proteome</keyword>
<accession>A0A975BI86</accession>
<dbReference type="EMBL" id="CP061800">
    <property type="protein sequence ID" value="QTA85823.1"/>
    <property type="molecule type" value="Genomic_DNA"/>
</dbReference>
<gene>
    <name evidence="1" type="ORF">dnm_018380</name>
</gene>
<organism evidence="1 2">
    <name type="scientific">Desulfonema magnum</name>
    <dbReference type="NCBI Taxonomy" id="45655"/>
    <lineage>
        <taxon>Bacteria</taxon>
        <taxon>Pseudomonadati</taxon>
        <taxon>Thermodesulfobacteriota</taxon>
        <taxon>Desulfobacteria</taxon>
        <taxon>Desulfobacterales</taxon>
        <taxon>Desulfococcaceae</taxon>
        <taxon>Desulfonema</taxon>
    </lineage>
</organism>
<evidence type="ECO:0000313" key="1">
    <source>
        <dbReference type="EMBL" id="QTA85823.1"/>
    </source>
</evidence>
<name>A0A975BI86_9BACT</name>
<dbReference type="KEGG" id="dmm:dnm_018380"/>
<dbReference type="RefSeq" id="WP_207681723.1">
    <property type="nucleotide sequence ID" value="NZ_CP061800.1"/>
</dbReference>
<evidence type="ECO:0008006" key="3">
    <source>
        <dbReference type="Google" id="ProtNLM"/>
    </source>
</evidence>
<evidence type="ECO:0000313" key="2">
    <source>
        <dbReference type="Proteomes" id="UP000663722"/>
    </source>
</evidence>
<protein>
    <recommendedName>
        <fullName evidence="3">KilA-N domain-containing protein</fullName>
    </recommendedName>
</protein>
<proteinExistence type="predicted"/>
<dbReference type="Proteomes" id="UP000663722">
    <property type="component" value="Chromosome"/>
</dbReference>
<reference evidence="1" key="1">
    <citation type="journal article" date="2021" name="Microb. Physiol.">
        <title>Proteogenomic Insights into the Physiology of Marine, Sulfate-Reducing, Filamentous Desulfonema limicola and Desulfonema magnum.</title>
        <authorList>
            <person name="Schnaars V."/>
            <person name="Wohlbrand L."/>
            <person name="Scheve S."/>
            <person name="Hinrichs C."/>
            <person name="Reinhardt R."/>
            <person name="Rabus R."/>
        </authorList>
    </citation>
    <scope>NUCLEOTIDE SEQUENCE</scope>
    <source>
        <strain evidence="1">4be13</strain>
    </source>
</reference>
<sequence length="82" mass="9403">MKSREKVTELSMDFNGQHIRSKDGLICLTDLWKSSGKIEGKLDPRFWKLRGGHEFINSVAKKLNVTSGNIYKTDNSEMLLFL</sequence>